<gene>
    <name evidence="2" type="ORF">NM961_08300</name>
</gene>
<protein>
    <recommendedName>
        <fullName evidence="4">Sel1 repeat family protein</fullName>
    </recommendedName>
</protein>
<dbReference type="Proteomes" id="UP001165498">
    <property type="component" value="Unassembled WGS sequence"/>
</dbReference>
<evidence type="ECO:0000313" key="2">
    <source>
        <dbReference type="EMBL" id="MCQ4164709.1"/>
    </source>
</evidence>
<evidence type="ECO:0000313" key="3">
    <source>
        <dbReference type="Proteomes" id="UP001165498"/>
    </source>
</evidence>
<name>A0ABT1QR10_9GAMM</name>
<accession>A0ABT1QR10</accession>
<keyword evidence="1" id="KW-0732">Signal</keyword>
<comment type="caution">
    <text evidence="2">The sequence shown here is derived from an EMBL/GenBank/DDBJ whole genome shotgun (WGS) entry which is preliminary data.</text>
</comment>
<feature type="chain" id="PRO_5047490080" description="Sel1 repeat family protein" evidence="1">
    <location>
        <begin position="20"/>
        <end position="186"/>
    </location>
</feature>
<dbReference type="EMBL" id="JANFQO010000006">
    <property type="protein sequence ID" value="MCQ4164709.1"/>
    <property type="molecule type" value="Genomic_DNA"/>
</dbReference>
<organism evidence="2 3">
    <name type="scientific">Tahibacter harae</name>
    <dbReference type="NCBI Taxonomy" id="2963937"/>
    <lineage>
        <taxon>Bacteria</taxon>
        <taxon>Pseudomonadati</taxon>
        <taxon>Pseudomonadota</taxon>
        <taxon>Gammaproteobacteria</taxon>
        <taxon>Lysobacterales</taxon>
        <taxon>Rhodanobacteraceae</taxon>
        <taxon>Tahibacter</taxon>
    </lineage>
</organism>
<dbReference type="RefSeq" id="WP_255913602.1">
    <property type="nucleotide sequence ID" value="NZ_JANFQO010000006.1"/>
</dbReference>
<evidence type="ECO:0000256" key="1">
    <source>
        <dbReference type="SAM" id="SignalP"/>
    </source>
</evidence>
<evidence type="ECO:0008006" key="4">
    <source>
        <dbReference type="Google" id="ProtNLM"/>
    </source>
</evidence>
<keyword evidence="3" id="KW-1185">Reference proteome</keyword>
<feature type="signal peptide" evidence="1">
    <location>
        <begin position="1"/>
        <end position="19"/>
    </location>
</feature>
<proteinExistence type="predicted"/>
<reference evidence="2" key="1">
    <citation type="submission" date="2022-07" db="EMBL/GenBank/DDBJ databases">
        <title>Tahibacter sp., a new gammaproteobacterium isolated from the silt sample collected at pig farm.</title>
        <authorList>
            <person name="Chen H."/>
        </authorList>
    </citation>
    <scope>NUCLEOTIDE SEQUENCE</scope>
    <source>
        <strain evidence="2">P2K</strain>
    </source>
</reference>
<sequence>MMRFLITALLALVCFPAAGQLHPCDDPSLPKELAWNPPKADTTERLAQFYRMNDTLSKAVGSKDFELAASTARKFLEESRYYRCNWNFGNAIHDAHAALGMEALHRGDVSAAASFLVQAGRSPGSPQLDTFGPDLDLAKAVLNAGRKDAVAAYLWGIGRFWKEDDGLVERWKLDLSAGRTPDFDSD</sequence>